<dbReference type="InterPro" id="IPR003959">
    <property type="entry name" value="ATPase_AAA_core"/>
</dbReference>
<gene>
    <name evidence="3" type="ORF">RAMLITH_24125</name>
</gene>
<dbReference type="GO" id="GO:0005524">
    <property type="term" value="F:ATP binding"/>
    <property type="evidence" value="ECO:0007669"/>
    <property type="project" value="InterPro"/>
</dbReference>
<dbReference type="RefSeq" id="WP_168110039.1">
    <property type="nucleotide sequence ID" value="NZ_VTOX01000013.1"/>
</dbReference>
<dbReference type="InterPro" id="IPR003593">
    <property type="entry name" value="AAA+_ATPase"/>
</dbReference>
<dbReference type="Proteomes" id="UP000521868">
    <property type="component" value="Unassembled WGS sequence"/>
</dbReference>
<dbReference type="GO" id="GO:0030163">
    <property type="term" value="P:protein catabolic process"/>
    <property type="evidence" value="ECO:0007669"/>
    <property type="project" value="InterPro"/>
</dbReference>
<feature type="domain" description="AAA+ ATPase" evidence="2">
    <location>
        <begin position="183"/>
        <end position="332"/>
    </location>
</feature>
<dbReference type="Gene3D" id="3.40.50.300">
    <property type="entry name" value="P-loop containing nucleotide triphosphate hydrolases"/>
    <property type="match status" value="1"/>
</dbReference>
<dbReference type="SUPFAM" id="SSF52540">
    <property type="entry name" value="P-loop containing nucleoside triphosphate hydrolases"/>
    <property type="match status" value="1"/>
</dbReference>
<feature type="region of interest" description="Disordered" evidence="1">
    <location>
        <begin position="50"/>
        <end position="99"/>
    </location>
</feature>
<dbReference type="PANTHER" id="PTHR10046">
    <property type="entry name" value="ATP DEPENDENT LON PROTEASE FAMILY MEMBER"/>
    <property type="match status" value="1"/>
</dbReference>
<name>A0A7X6DKL0_9BURK</name>
<sequence length="413" mass="45579">MTRNDEIPGGYVLHRLEGVSLGRQHILLPARLHDEISAAREALEERALTEAEDRSGSIWAGPPAKARKKSGIGGIDAEEEEEELALTPQEGPASHECAVHSRDEPLKMLRRAKQATPDRDRISQLEALYLKLKERGPYRTLALNGDWSSTLSRLDQTHPHFAAVTQVVRERLTLARQSGKPVQIPPLLLLGMAGVGKTHYAQALAAAVGTSHRQLQLDTAVTDAALIGSEKRWANTAYGALFEEVVLGEHANPVIVLDELDKALRDNRNDALAPLHSLLERVTSCRTRDISLDFQFDASHVIWICTANDPMLIPQPLRTRMKEFTIHFPSADQSIRIAREVARKAVTEIAPPEFEEPADDIGVVLGHLTAREAYHATADAVARAVAAGRLRLERTDFPADVRYEDEGASGWLH</sequence>
<proteinExistence type="predicted"/>
<dbReference type="InterPro" id="IPR027417">
    <property type="entry name" value="P-loop_NTPase"/>
</dbReference>
<protein>
    <submittedName>
        <fullName evidence="3">AAA family ATPase</fullName>
    </submittedName>
</protein>
<dbReference type="GO" id="GO:0016887">
    <property type="term" value="F:ATP hydrolysis activity"/>
    <property type="evidence" value="ECO:0007669"/>
    <property type="project" value="InterPro"/>
</dbReference>
<evidence type="ECO:0000256" key="1">
    <source>
        <dbReference type="SAM" id="MobiDB-lite"/>
    </source>
</evidence>
<evidence type="ECO:0000313" key="3">
    <source>
        <dbReference type="EMBL" id="NKE68907.1"/>
    </source>
</evidence>
<accession>A0A7X6DKL0</accession>
<comment type="caution">
    <text evidence="3">The sequence shown here is derived from an EMBL/GenBank/DDBJ whole genome shotgun (WGS) entry which is preliminary data.</text>
</comment>
<dbReference type="SMART" id="SM00382">
    <property type="entry name" value="AAA"/>
    <property type="match status" value="1"/>
</dbReference>
<dbReference type="InterPro" id="IPR027065">
    <property type="entry name" value="Lon_Prtase"/>
</dbReference>
<keyword evidence="4" id="KW-1185">Reference proteome</keyword>
<dbReference type="GO" id="GO:0004176">
    <property type="term" value="F:ATP-dependent peptidase activity"/>
    <property type="evidence" value="ECO:0007669"/>
    <property type="project" value="InterPro"/>
</dbReference>
<organism evidence="3 4">
    <name type="scientific">Ramlibacter lithotrophicus</name>
    <dbReference type="NCBI Taxonomy" id="2606681"/>
    <lineage>
        <taxon>Bacteria</taxon>
        <taxon>Pseudomonadati</taxon>
        <taxon>Pseudomonadota</taxon>
        <taxon>Betaproteobacteria</taxon>
        <taxon>Burkholderiales</taxon>
        <taxon>Comamonadaceae</taxon>
        <taxon>Ramlibacter</taxon>
    </lineage>
</organism>
<reference evidence="3 4" key="1">
    <citation type="journal article" date="2020" name="Nature">
        <title>Bacterial chemolithoautotrophy via manganese oxidation.</title>
        <authorList>
            <person name="Yu H."/>
            <person name="Leadbetter J.R."/>
        </authorList>
    </citation>
    <scope>NUCLEOTIDE SEQUENCE [LARGE SCALE GENOMIC DNA]</scope>
    <source>
        <strain evidence="3 4">RBP-1</strain>
    </source>
</reference>
<dbReference type="GO" id="GO:0004252">
    <property type="term" value="F:serine-type endopeptidase activity"/>
    <property type="evidence" value="ECO:0007669"/>
    <property type="project" value="InterPro"/>
</dbReference>
<evidence type="ECO:0000259" key="2">
    <source>
        <dbReference type="SMART" id="SM00382"/>
    </source>
</evidence>
<dbReference type="AlphaFoldDB" id="A0A7X6DKL0"/>
<dbReference type="EMBL" id="VTOX01000013">
    <property type="protein sequence ID" value="NKE68907.1"/>
    <property type="molecule type" value="Genomic_DNA"/>
</dbReference>
<evidence type="ECO:0000313" key="4">
    <source>
        <dbReference type="Proteomes" id="UP000521868"/>
    </source>
</evidence>
<dbReference type="Pfam" id="PF00004">
    <property type="entry name" value="AAA"/>
    <property type="match status" value="1"/>
</dbReference>